<accession>A0A0C9V4B1</accession>
<reference evidence="3 4" key="1">
    <citation type="submission" date="2014-04" db="EMBL/GenBank/DDBJ databases">
        <title>Evolutionary Origins and Diversification of the Mycorrhizal Mutualists.</title>
        <authorList>
            <consortium name="DOE Joint Genome Institute"/>
            <consortium name="Mycorrhizal Genomics Consortium"/>
            <person name="Kohler A."/>
            <person name="Kuo A."/>
            <person name="Nagy L.G."/>
            <person name="Floudas D."/>
            <person name="Copeland A."/>
            <person name="Barry K.W."/>
            <person name="Cichocki N."/>
            <person name="Veneault-Fourrey C."/>
            <person name="LaButti K."/>
            <person name="Lindquist E.A."/>
            <person name="Lipzen A."/>
            <person name="Lundell T."/>
            <person name="Morin E."/>
            <person name="Murat C."/>
            <person name="Riley R."/>
            <person name="Ohm R."/>
            <person name="Sun H."/>
            <person name="Tunlid A."/>
            <person name="Henrissat B."/>
            <person name="Grigoriev I.V."/>
            <person name="Hibbett D.S."/>
            <person name="Martin F."/>
        </authorList>
    </citation>
    <scope>NUCLEOTIDE SEQUENCE [LARGE SCALE GENOMIC DNA]</scope>
    <source>
        <strain evidence="3 4">MD-312</strain>
    </source>
</reference>
<dbReference type="EMBL" id="KN839875">
    <property type="protein sequence ID" value="KIJ60249.1"/>
    <property type="molecule type" value="Genomic_DNA"/>
</dbReference>
<gene>
    <name evidence="3" type="ORF">HYDPIDRAFT_43489</name>
</gene>
<dbReference type="Pfam" id="PF06398">
    <property type="entry name" value="Pex24p"/>
    <property type="match status" value="1"/>
</dbReference>
<organism evidence="3 4">
    <name type="scientific">Hydnomerulius pinastri MD-312</name>
    <dbReference type="NCBI Taxonomy" id="994086"/>
    <lineage>
        <taxon>Eukaryota</taxon>
        <taxon>Fungi</taxon>
        <taxon>Dikarya</taxon>
        <taxon>Basidiomycota</taxon>
        <taxon>Agaricomycotina</taxon>
        <taxon>Agaricomycetes</taxon>
        <taxon>Agaricomycetidae</taxon>
        <taxon>Boletales</taxon>
        <taxon>Boletales incertae sedis</taxon>
        <taxon>Leucogyrophana</taxon>
    </lineage>
</organism>
<dbReference type="AlphaFoldDB" id="A0A0C9V4B1"/>
<dbReference type="InterPro" id="IPR010482">
    <property type="entry name" value="TECPR1-like_DysF"/>
</dbReference>
<dbReference type="HOGENOM" id="CLU_2427276_0_0_1"/>
<evidence type="ECO:0000259" key="2">
    <source>
        <dbReference type="Pfam" id="PF06398"/>
    </source>
</evidence>
<feature type="domain" description="TECPR1-like DysF" evidence="2">
    <location>
        <begin position="21"/>
        <end position="83"/>
    </location>
</feature>
<dbReference type="Proteomes" id="UP000053820">
    <property type="component" value="Unassembled WGS sequence"/>
</dbReference>
<dbReference type="GO" id="GO:0007031">
    <property type="term" value="P:peroxisome organization"/>
    <property type="evidence" value="ECO:0007669"/>
    <property type="project" value="UniProtKB-ARBA"/>
</dbReference>
<sequence>MLESILSASSKWDHVLTPHAHSSRLKFSLSPGWAFVEMEGWRADLEGGWAQEAVQCGGDKKRGPGADEDGWIYTTDTWAHPRADARSGKSG</sequence>
<feature type="region of interest" description="Disordered" evidence="1">
    <location>
        <begin position="55"/>
        <end position="74"/>
    </location>
</feature>
<name>A0A0C9V4B1_9AGAM</name>
<evidence type="ECO:0000313" key="4">
    <source>
        <dbReference type="Proteomes" id="UP000053820"/>
    </source>
</evidence>
<evidence type="ECO:0000313" key="3">
    <source>
        <dbReference type="EMBL" id="KIJ60249.1"/>
    </source>
</evidence>
<evidence type="ECO:0000256" key="1">
    <source>
        <dbReference type="SAM" id="MobiDB-lite"/>
    </source>
</evidence>
<keyword evidence="4" id="KW-1185">Reference proteome</keyword>
<dbReference type="OrthoDB" id="2691262at2759"/>
<protein>
    <recommendedName>
        <fullName evidence="2">TECPR1-like DysF domain-containing protein</fullName>
    </recommendedName>
</protein>
<dbReference type="GO" id="GO:0005778">
    <property type="term" value="C:peroxisomal membrane"/>
    <property type="evidence" value="ECO:0007669"/>
    <property type="project" value="UniProtKB-ARBA"/>
</dbReference>
<proteinExistence type="predicted"/>